<accession>A0ABP8LDJ9</accession>
<evidence type="ECO:0000256" key="1">
    <source>
        <dbReference type="SAM" id="MobiDB-lite"/>
    </source>
</evidence>
<feature type="region of interest" description="Disordered" evidence="1">
    <location>
        <begin position="118"/>
        <end position="142"/>
    </location>
</feature>
<dbReference type="RefSeq" id="WP_345216707.1">
    <property type="nucleotide sequence ID" value="NZ_BAABGN010000011.1"/>
</dbReference>
<organism evidence="2 3">
    <name type="scientific">Georgenia halophila</name>
    <dbReference type="NCBI Taxonomy" id="620889"/>
    <lineage>
        <taxon>Bacteria</taxon>
        <taxon>Bacillati</taxon>
        <taxon>Actinomycetota</taxon>
        <taxon>Actinomycetes</taxon>
        <taxon>Micrococcales</taxon>
        <taxon>Bogoriellaceae</taxon>
        <taxon>Georgenia</taxon>
    </lineage>
</organism>
<dbReference type="InterPro" id="IPR058532">
    <property type="entry name" value="YjbR/MT2646/Rv2570-like"/>
</dbReference>
<dbReference type="EMBL" id="BAABGN010000011">
    <property type="protein sequence ID" value="GAA4426900.1"/>
    <property type="molecule type" value="Genomic_DNA"/>
</dbReference>
<dbReference type="Pfam" id="PF04237">
    <property type="entry name" value="YjbR"/>
    <property type="match status" value="1"/>
</dbReference>
<dbReference type="Proteomes" id="UP001500622">
    <property type="component" value="Unassembled WGS sequence"/>
</dbReference>
<evidence type="ECO:0008006" key="4">
    <source>
        <dbReference type="Google" id="ProtNLM"/>
    </source>
</evidence>
<protein>
    <recommendedName>
        <fullName evidence="4">YjbR protein</fullName>
    </recommendedName>
</protein>
<name>A0ABP8LDJ9_9MICO</name>
<gene>
    <name evidence="2" type="ORF">GCM10023169_26220</name>
</gene>
<keyword evidence="3" id="KW-1185">Reference proteome</keyword>
<reference evidence="3" key="1">
    <citation type="journal article" date="2019" name="Int. J. Syst. Evol. Microbiol.">
        <title>The Global Catalogue of Microorganisms (GCM) 10K type strain sequencing project: providing services to taxonomists for standard genome sequencing and annotation.</title>
        <authorList>
            <consortium name="The Broad Institute Genomics Platform"/>
            <consortium name="The Broad Institute Genome Sequencing Center for Infectious Disease"/>
            <person name="Wu L."/>
            <person name="Ma J."/>
        </authorList>
    </citation>
    <scope>NUCLEOTIDE SEQUENCE [LARGE SCALE GENOMIC DNA]</scope>
    <source>
        <strain evidence="3">JCM 17810</strain>
    </source>
</reference>
<comment type="caution">
    <text evidence="2">The sequence shown here is derived from an EMBL/GenBank/DDBJ whole genome shotgun (WGS) entry which is preliminary data.</text>
</comment>
<evidence type="ECO:0000313" key="3">
    <source>
        <dbReference type="Proteomes" id="UP001500622"/>
    </source>
</evidence>
<evidence type="ECO:0000313" key="2">
    <source>
        <dbReference type="EMBL" id="GAA4426900.1"/>
    </source>
</evidence>
<proteinExistence type="predicted"/>
<sequence length="142" mass="15406">MPERPHVPAEWIDRIAAVLEMLPECVESDAWVGVRWRVHGATVAHVFGGEDGLFRITFRAEPGEVLAFEHLGPPYFRASWGDDAVGLVLDESTDWEELTELLVDSYCVQAPERLAALVDRPSADASDPGTAGQATGPSPPKG</sequence>